<dbReference type="Gene3D" id="1.10.510.10">
    <property type="entry name" value="Transferase(Phosphotransferase) domain 1"/>
    <property type="match status" value="1"/>
</dbReference>
<dbReference type="EMBL" id="QNSA01000005">
    <property type="protein sequence ID" value="RBP74140.1"/>
    <property type="molecule type" value="Genomic_DNA"/>
</dbReference>
<protein>
    <submittedName>
        <fullName evidence="4">Protein kinase-like protein</fullName>
    </submittedName>
</protein>
<evidence type="ECO:0000256" key="1">
    <source>
        <dbReference type="SAM" id="MobiDB-lite"/>
    </source>
</evidence>
<feature type="region of interest" description="Disordered" evidence="1">
    <location>
        <begin position="338"/>
        <end position="360"/>
    </location>
</feature>
<keyword evidence="4" id="KW-0418">Kinase</keyword>
<feature type="region of interest" description="Disordered" evidence="1">
    <location>
        <begin position="421"/>
        <end position="485"/>
    </location>
</feature>
<dbReference type="SUPFAM" id="SSF56112">
    <property type="entry name" value="Protein kinase-like (PK-like)"/>
    <property type="match status" value="1"/>
</dbReference>
<evidence type="ECO:0000259" key="2">
    <source>
        <dbReference type="PROSITE" id="PS50011"/>
    </source>
</evidence>
<evidence type="ECO:0000313" key="5">
    <source>
        <dbReference type="Proteomes" id="UP000252795"/>
    </source>
</evidence>
<dbReference type="SMART" id="SM00220">
    <property type="entry name" value="S_TKc"/>
    <property type="match status" value="1"/>
</dbReference>
<gene>
    <name evidence="4" type="ORF">DET51_105265</name>
    <name evidence="3" type="ORF">DET64_105266</name>
</gene>
<dbReference type="InterPro" id="IPR011009">
    <property type="entry name" value="Kinase-like_dom_sf"/>
</dbReference>
<dbReference type="AlphaFoldDB" id="A0A368V1F6"/>
<keyword evidence="4" id="KW-0808">Transferase</keyword>
<reference evidence="4 5" key="1">
    <citation type="submission" date="2018-07" db="EMBL/GenBank/DDBJ databases">
        <title>Freshwater and sediment microbial communities from various areas in North America, analyzing microbe dynamics in response to fracking.</title>
        <authorList>
            <person name="Lamendella R."/>
        </authorList>
    </citation>
    <scope>NUCLEOTIDE SEQUENCE [LARGE SCALE GENOMIC DNA]</scope>
    <source>
        <strain evidence="4 5">114E</strain>
        <strain evidence="3 6">114E_o</strain>
    </source>
</reference>
<evidence type="ECO:0000313" key="4">
    <source>
        <dbReference type="EMBL" id="RCW34889.1"/>
    </source>
</evidence>
<feature type="compositionally biased region" description="Basic residues" evidence="1">
    <location>
        <begin position="339"/>
        <end position="353"/>
    </location>
</feature>
<evidence type="ECO:0000313" key="6">
    <source>
        <dbReference type="Proteomes" id="UP000253065"/>
    </source>
</evidence>
<dbReference type="Pfam" id="PF00069">
    <property type="entry name" value="Pkinase"/>
    <property type="match status" value="1"/>
</dbReference>
<evidence type="ECO:0000313" key="3">
    <source>
        <dbReference type="EMBL" id="RBP74140.1"/>
    </source>
</evidence>
<feature type="domain" description="Protein kinase" evidence="2">
    <location>
        <begin position="21"/>
        <end position="322"/>
    </location>
</feature>
<organism evidence="4 5">
    <name type="scientific">Marinobacter nauticus</name>
    <name type="common">Marinobacter hydrocarbonoclasticus</name>
    <name type="synonym">Marinobacter aquaeolei</name>
    <dbReference type="NCBI Taxonomy" id="2743"/>
    <lineage>
        <taxon>Bacteria</taxon>
        <taxon>Pseudomonadati</taxon>
        <taxon>Pseudomonadota</taxon>
        <taxon>Gammaproteobacteria</taxon>
        <taxon>Pseudomonadales</taxon>
        <taxon>Marinobacteraceae</taxon>
        <taxon>Marinobacter</taxon>
    </lineage>
</organism>
<comment type="caution">
    <text evidence="4">The sequence shown here is derived from an EMBL/GenBank/DDBJ whole genome shotgun (WGS) entry which is preliminary data.</text>
</comment>
<dbReference type="GO" id="GO:0004672">
    <property type="term" value="F:protein kinase activity"/>
    <property type="evidence" value="ECO:0007669"/>
    <property type="project" value="InterPro"/>
</dbReference>
<dbReference type="Proteomes" id="UP000253065">
    <property type="component" value="Unassembled WGS sequence"/>
</dbReference>
<dbReference type="PROSITE" id="PS50011">
    <property type="entry name" value="PROTEIN_KINASE_DOM"/>
    <property type="match status" value="1"/>
</dbReference>
<dbReference type="EMBL" id="QPJB01000005">
    <property type="protein sequence ID" value="RCW34889.1"/>
    <property type="molecule type" value="Genomic_DNA"/>
</dbReference>
<accession>A0A368V1F6</accession>
<keyword evidence="6" id="KW-1185">Reference proteome</keyword>
<dbReference type="Proteomes" id="UP000252795">
    <property type="component" value="Unassembled WGS sequence"/>
</dbReference>
<dbReference type="InterPro" id="IPR000719">
    <property type="entry name" value="Prot_kinase_dom"/>
</dbReference>
<dbReference type="GO" id="GO:0005524">
    <property type="term" value="F:ATP binding"/>
    <property type="evidence" value="ECO:0007669"/>
    <property type="project" value="InterPro"/>
</dbReference>
<proteinExistence type="predicted"/>
<name>A0A368V1F6_MARNT</name>
<sequence>MIKRGSELVLTYPDDRKERFRLRGKPLNRGADGLIYAMPGKPLALKIYHEPEKDPERRGKIQQMLASPPDDQGLTHFAWPVALLTNSKGAFVGYAMPLLPMGDYVSLDLLLNRKGRELARLPESRNLRVTAAINLARRVAQLHARGHCIIDLKPANLLVHKQTGDVVVVDCDGFAIQGDQQFIPGHQYTTGYIAPEAWQRGASPEELGQPQDRFALAVIIFQLLNEGLHPYQGVPGDRQHIPSDIQGRIGENLYAYGRQSSGKIKPSPWSLHRDFPESIATAFHQSFRSVNHRPKAEDWVETLNEAYKTLRFCRKNRHHAFWKDNCPLCGRESVEIKVKKPQRRPERKRHKRGATTPNPYQQQLAQTIARAYQAQNNPPASAGNSSFFKVVSVLFAVFLAVGYTVHLYGEHTDRAERIKEQQRMAEANESKPESPKAPKPEPKSYGWREFGPRATGISVHQSKHTLPKSQALLSPAERRRNPPEPHSVPYFAIGSFESHHSIPMLSFSPSGPTSDLAVAKPASLVQLSAPASKFSDTGIHYPIGRSYRLNDWFVHPSSSALYARRCQFQMDCYELARLSRSGRESLITVSERPINDGSGRRKGIAPWYFAVTRDESRIIIAAPTKLLIYSVGSPEKPVATVEYPDDVAHLAVSDLAITPDGTKLFVALSRHRNFGQEYEANVLEFSVNGSEIDLTTNFGALWPTGGTIPAGSVEVSDDGDTLVIGDYRDLQDDNTTYTYLGSPINVKTALAGLTVWKRSREVPQWTPWKDIALPRRSPIEAPYNPASFVMSLGKMMQGDYRFNASFQLARDGSRLLSGIEYEHITKQQTIARAWVLDLQEPEPVVRYQIERTLNRSFRVTEKIAPFAKLSTNADQAIIGWASYPGTTVLGQIREMELALTSFLLRK</sequence>
<dbReference type="SUPFAM" id="SSF75011">
    <property type="entry name" value="3-carboxy-cis,cis-mucoante lactonizing enzyme"/>
    <property type="match status" value="1"/>
</dbReference>
<feature type="compositionally biased region" description="Basic and acidic residues" evidence="1">
    <location>
        <begin position="421"/>
        <end position="442"/>
    </location>
</feature>